<dbReference type="InterPro" id="IPR005151">
    <property type="entry name" value="Tail-specific_protease"/>
</dbReference>
<dbReference type="GO" id="GO:0006508">
    <property type="term" value="P:proteolysis"/>
    <property type="evidence" value="ECO:0007669"/>
    <property type="project" value="UniProtKB-KW"/>
</dbReference>
<dbReference type="GO" id="GO:0030288">
    <property type="term" value="C:outer membrane-bounded periplasmic space"/>
    <property type="evidence" value="ECO:0007669"/>
    <property type="project" value="TreeGrafter"/>
</dbReference>
<dbReference type="PANTHER" id="PTHR32060:SF22">
    <property type="entry name" value="CARBOXYL-TERMINAL-PROCESSING PEPTIDASE 3, CHLOROPLASTIC"/>
    <property type="match status" value="1"/>
</dbReference>
<dbReference type="GO" id="GO:0007165">
    <property type="term" value="P:signal transduction"/>
    <property type="evidence" value="ECO:0007669"/>
    <property type="project" value="TreeGrafter"/>
</dbReference>
<comment type="caution">
    <text evidence="2">The sequence shown here is derived from an EMBL/GenBank/DDBJ whole genome shotgun (WGS) entry which is preliminary data.</text>
</comment>
<accession>A0A176S855</accession>
<dbReference type="Proteomes" id="UP000076962">
    <property type="component" value="Unassembled WGS sequence"/>
</dbReference>
<keyword evidence="2" id="KW-0378">Hydrolase</keyword>
<reference evidence="2 3" key="1">
    <citation type="submission" date="2016-05" db="EMBL/GenBank/DDBJ databases">
        <title>Single-cell genome of chain-forming Candidatus Thiomargarita nelsonii and comparison to other large sulfur-oxidizing bacteria.</title>
        <authorList>
            <person name="Winkel M."/>
            <person name="Salman V."/>
            <person name="Woyke T."/>
            <person name="Schulz-Vogt H."/>
            <person name="Richter M."/>
            <person name="Flood B."/>
            <person name="Bailey J."/>
            <person name="Amann R."/>
            <person name="Mussmann M."/>
        </authorList>
    </citation>
    <scope>NUCLEOTIDE SEQUENCE [LARGE SCALE GENOMIC DNA]</scope>
    <source>
        <strain evidence="2 3">THI036</strain>
    </source>
</reference>
<feature type="domain" description="Tail specific protease" evidence="1">
    <location>
        <begin position="394"/>
        <end position="582"/>
    </location>
</feature>
<dbReference type="Pfam" id="PF03572">
    <property type="entry name" value="Peptidase_S41"/>
    <property type="match status" value="1"/>
</dbReference>
<keyword evidence="3" id="KW-1185">Reference proteome</keyword>
<evidence type="ECO:0000313" key="3">
    <source>
        <dbReference type="Proteomes" id="UP000076962"/>
    </source>
</evidence>
<dbReference type="Gene3D" id="3.30.750.44">
    <property type="match status" value="1"/>
</dbReference>
<protein>
    <submittedName>
        <fullName evidence="2">Carboxyl-terminal protease</fullName>
    </submittedName>
</protein>
<dbReference type="PANTHER" id="PTHR32060">
    <property type="entry name" value="TAIL-SPECIFIC PROTEASE"/>
    <property type="match status" value="1"/>
</dbReference>
<dbReference type="GO" id="GO:0004175">
    <property type="term" value="F:endopeptidase activity"/>
    <property type="evidence" value="ECO:0007669"/>
    <property type="project" value="TreeGrafter"/>
</dbReference>
<sequence>MRYLFLISLFLSNTACIGVKSEDTTPPAEPAIVDIQSASIYSVATPLAQLGYFKGELKQAKLTEVEIALKSFQRDIQVAETGLLNEIIWKRLNNVKLTHAFATELSDLENASEEQQALLKEDESVFAIEKIDCKSPHEAFVLFYKGQLQQVQNDQAQITVTERYALWYDRRHEGVVETDFWCIPRKRFCSSPIQFSDWGGTLKHGEPSYFKKTWTLATRLVDIPSLIANATQQHCHFSDSAPVTPPEITNTHPLPNDWPITAINRFISKNHYLRPSFEQVKTTLNQITDIEALNHYLKSLDPYSKYLPKEQNDFYKQRWRQEQVGLGVNILVNNDHLLAVPIYNGPAYRAGLKSPRYLMTLNDKKIVVTDFSTFSFLTQFSSGARIPLLVSQEDKTKKYTVTVAPFKNPSVEYIKEGKHHLIRIHRFYDGETAQLLKTYLLKTIKQGKDIIIDLRYCPGGSLFEAIDAVSLFLPPDLEIGALKNVSQTQPLISMPGQIVKNKAIYVWTSPFTASAAEFFGQVLQHYNQNAVIVGTTTKGKCLSQQVFEFEEGSALKLTVFEIGDPDKLPCEGIGMTPDVEISPEKILDNSHFLVKTL</sequence>
<name>A0A176S855_9GAMM</name>
<proteinExistence type="predicted"/>
<dbReference type="GO" id="GO:0008236">
    <property type="term" value="F:serine-type peptidase activity"/>
    <property type="evidence" value="ECO:0007669"/>
    <property type="project" value="InterPro"/>
</dbReference>
<dbReference type="InterPro" id="IPR036365">
    <property type="entry name" value="PGBD-like_sf"/>
</dbReference>
<organism evidence="2 3">
    <name type="scientific">Candidatus Thiomargarita nelsonii</name>
    <dbReference type="NCBI Taxonomy" id="1003181"/>
    <lineage>
        <taxon>Bacteria</taxon>
        <taxon>Pseudomonadati</taxon>
        <taxon>Pseudomonadota</taxon>
        <taxon>Gammaproteobacteria</taxon>
        <taxon>Thiotrichales</taxon>
        <taxon>Thiotrichaceae</taxon>
        <taxon>Thiomargarita</taxon>
    </lineage>
</organism>
<keyword evidence="2" id="KW-0645">Protease</keyword>
<dbReference type="InterPro" id="IPR036034">
    <property type="entry name" value="PDZ_sf"/>
</dbReference>
<dbReference type="SUPFAM" id="SSF52096">
    <property type="entry name" value="ClpP/crotonase"/>
    <property type="match status" value="1"/>
</dbReference>
<gene>
    <name evidence="2" type="ORF">THIOM_000047</name>
</gene>
<dbReference type="Gene3D" id="3.90.226.10">
    <property type="entry name" value="2-enoyl-CoA Hydratase, Chain A, domain 1"/>
    <property type="match status" value="1"/>
</dbReference>
<dbReference type="AlphaFoldDB" id="A0A176S855"/>
<dbReference type="SMART" id="SM00245">
    <property type="entry name" value="TSPc"/>
    <property type="match status" value="1"/>
</dbReference>
<dbReference type="EMBL" id="LUTY01000009">
    <property type="protein sequence ID" value="OAD24108.1"/>
    <property type="molecule type" value="Genomic_DNA"/>
</dbReference>
<evidence type="ECO:0000313" key="2">
    <source>
        <dbReference type="EMBL" id="OAD24108.1"/>
    </source>
</evidence>
<evidence type="ECO:0000259" key="1">
    <source>
        <dbReference type="SMART" id="SM00245"/>
    </source>
</evidence>
<dbReference type="InterPro" id="IPR029045">
    <property type="entry name" value="ClpP/crotonase-like_dom_sf"/>
</dbReference>
<dbReference type="SUPFAM" id="SSF47090">
    <property type="entry name" value="PGBD-like"/>
    <property type="match status" value="1"/>
</dbReference>
<dbReference type="CDD" id="cd06567">
    <property type="entry name" value="Peptidase_S41"/>
    <property type="match status" value="1"/>
</dbReference>
<dbReference type="Gene3D" id="2.30.42.10">
    <property type="match status" value="1"/>
</dbReference>